<accession>A0A8J7WAD4</accession>
<protein>
    <recommendedName>
        <fullName evidence="3">Proteinase inhibitor I42 chagasin domain-containing protein</fullName>
    </recommendedName>
</protein>
<name>A0A8J7WAD4_9EURY</name>
<evidence type="ECO:0000259" key="3">
    <source>
        <dbReference type="Pfam" id="PF09394"/>
    </source>
</evidence>
<keyword evidence="1" id="KW-0646">Protease inhibitor</keyword>
<dbReference type="AlphaFoldDB" id="A0A8J7WAD4"/>
<keyword evidence="2" id="KW-0789">Thiol protease inhibitor</keyword>
<dbReference type="GO" id="GO:0004869">
    <property type="term" value="F:cysteine-type endopeptidase inhibitor activity"/>
    <property type="evidence" value="ECO:0007669"/>
    <property type="project" value="UniProtKB-KW"/>
</dbReference>
<dbReference type="InterPro" id="IPR052781">
    <property type="entry name" value="Cys_protease_inhibitor_I42"/>
</dbReference>
<dbReference type="InterPro" id="IPR036331">
    <property type="entry name" value="Chagasin-like_sf"/>
</dbReference>
<sequence>MVPPVTPHTPGTLVIFDQSNDGETYTVPVEAEIRLHLPENPTTGYQWTLAIPDGINLTGDDFTPPGTDLIGAPGIRTWEMNAGIPGTFTIEGAYIRPWETDAEPAETFSLTLVVE</sequence>
<dbReference type="Gene3D" id="2.60.40.2020">
    <property type="match status" value="1"/>
</dbReference>
<evidence type="ECO:0000313" key="4">
    <source>
        <dbReference type="EMBL" id="MBR1369230.1"/>
    </source>
</evidence>
<evidence type="ECO:0000256" key="2">
    <source>
        <dbReference type="ARBA" id="ARBA00022704"/>
    </source>
</evidence>
<dbReference type="SUPFAM" id="SSF141066">
    <property type="entry name" value="ICP-like"/>
    <property type="match status" value="1"/>
</dbReference>
<comment type="caution">
    <text evidence="4">The sequence shown here is derived from an EMBL/GenBank/DDBJ whole genome shotgun (WGS) entry which is preliminary data.</text>
</comment>
<reference evidence="4" key="1">
    <citation type="submission" date="2014-12" db="EMBL/GenBank/DDBJ databases">
        <authorList>
            <person name="Huang H.-H."/>
            <person name="Chen S.-C."/>
            <person name="Lai M.-C."/>
        </authorList>
    </citation>
    <scope>NUCLEOTIDE SEQUENCE</scope>
    <source>
        <strain evidence="4">K1F9705b</strain>
    </source>
</reference>
<gene>
    <name evidence="4" type="ORF">RJ53_06865</name>
</gene>
<organism evidence="4 5">
    <name type="scientific">Methanocalculus chunghsingensis</name>
    <dbReference type="NCBI Taxonomy" id="156457"/>
    <lineage>
        <taxon>Archaea</taxon>
        <taxon>Methanobacteriati</taxon>
        <taxon>Methanobacteriota</taxon>
        <taxon>Stenosarchaea group</taxon>
        <taxon>Methanomicrobia</taxon>
        <taxon>Methanomicrobiales</taxon>
        <taxon>Methanocalculaceae</taxon>
        <taxon>Methanocalculus</taxon>
    </lineage>
</organism>
<dbReference type="PANTHER" id="PTHR36530:SF1">
    <property type="entry name" value="AMOEBIASIN-1"/>
    <property type="match status" value="1"/>
</dbReference>
<feature type="domain" description="Proteinase inhibitor I42 chagasin" evidence="3">
    <location>
        <begin position="27"/>
        <end position="111"/>
    </location>
</feature>
<dbReference type="Pfam" id="PF09394">
    <property type="entry name" value="Inhibitor_I42"/>
    <property type="match status" value="1"/>
</dbReference>
<dbReference type="EMBL" id="JWHL01000010">
    <property type="protein sequence ID" value="MBR1369230.1"/>
    <property type="molecule type" value="Genomic_DNA"/>
</dbReference>
<dbReference type="Proteomes" id="UP000730161">
    <property type="component" value="Unassembled WGS sequence"/>
</dbReference>
<evidence type="ECO:0000313" key="5">
    <source>
        <dbReference type="Proteomes" id="UP000730161"/>
    </source>
</evidence>
<dbReference type="InterPro" id="IPR018990">
    <property type="entry name" value="Prot_inh_I42_chagasin"/>
</dbReference>
<dbReference type="PANTHER" id="PTHR36530">
    <property type="entry name" value="INHIBITOR OF CYSTEINE PEPTIDASE"/>
    <property type="match status" value="1"/>
</dbReference>
<proteinExistence type="predicted"/>
<evidence type="ECO:0000256" key="1">
    <source>
        <dbReference type="ARBA" id="ARBA00022690"/>
    </source>
</evidence>
<keyword evidence="5" id="KW-1185">Reference proteome</keyword>